<dbReference type="Proteomes" id="UP000286287">
    <property type="component" value="Unassembled WGS sequence"/>
</dbReference>
<dbReference type="RefSeq" id="WP_119765786.1">
    <property type="nucleotide sequence ID" value="NZ_QYUJ01000014.1"/>
</dbReference>
<gene>
    <name evidence="2" type="ORF">D3875_17410</name>
</gene>
<proteinExistence type="predicted"/>
<dbReference type="AlphaFoldDB" id="A0A418VAI6"/>
<evidence type="ECO:0000313" key="2">
    <source>
        <dbReference type="EMBL" id="RJF73056.1"/>
    </source>
</evidence>
<name>A0A418VAI6_9DEIO</name>
<dbReference type="OrthoDB" id="72640at2"/>
<organism evidence="2 3">
    <name type="scientific">Deinococcus cavernae</name>
    <dbReference type="NCBI Taxonomy" id="2320857"/>
    <lineage>
        <taxon>Bacteria</taxon>
        <taxon>Thermotogati</taxon>
        <taxon>Deinococcota</taxon>
        <taxon>Deinococci</taxon>
        <taxon>Deinococcales</taxon>
        <taxon>Deinococcaceae</taxon>
        <taxon>Deinococcus</taxon>
    </lineage>
</organism>
<sequence>MSRFDYLEDTGKKKKKKGSKKTTPAPDGRRKTAADDKAEAVYVRKSTIRAVWREYRKDGGESMSELVEDLLLQWLRERV</sequence>
<comment type="caution">
    <text evidence="2">The sequence shown here is derived from an EMBL/GenBank/DDBJ whole genome shotgun (WGS) entry which is preliminary data.</text>
</comment>
<protein>
    <submittedName>
        <fullName evidence="2">Uncharacterized protein</fullName>
    </submittedName>
</protein>
<feature type="region of interest" description="Disordered" evidence="1">
    <location>
        <begin position="1"/>
        <end position="37"/>
    </location>
</feature>
<keyword evidence="3" id="KW-1185">Reference proteome</keyword>
<evidence type="ECO:0000313" key="3">
    <source>
        <dbReference type="Proteomes" id="UP000286287"/>
    </source>
</evidence>
<feature type="compositionally biased region" description="Basic and acidic residues" evidence="1">
    <location>
        <begin position="1"/>
        <end position="11"/>
    </location>
</feature>
<dbReference type="EMBL" id="QYUJ01000014">
    <property type="protein sequence ID" value="RJF73056.1"/>
    <property type="molecule type" value="Genomic_DNA"/>
</dbReference>
<feature type="compositionally biased region" description="Basic and acidic residues" evidence="1">
    <location>
        <begin position="27"/>
        <end position="37"/>
    </location>
</feature>
<reference evidence="2 3" key="1">
    <citation type="submission" date="2018-09" db="EMBL/GenBank/DDBJ databases">
        <authorList>
            <person name="Zhu H."/>
        </authorList>
    </citation>
    <scope>NUCLEOTIDE SEQUENCE [LARGE SCALE GENOMIC DNA]</scope>
    <source>
        <strain evidence="2 3">K2S05-167</strain>
    </source>
</reference>
<evidence type="ECO:0000256" key="1">
    <source>
        <dbReference type="SAM" id="MobiDB-lite"/>
    </source>
</evidence>
<accession>A0A418VAI6</accession>